<sequence>MFVRVKEKANGKKAIQIVETYRRGDKVHQKIVRHIGQAVTDTEIEALKQLAQAILVEVENQRQPVLPLVAPEDIYGSSKPKQETADTVVVKNLREEQRIIEGIGEVFGKLYDDLGFGNILGSRRADERWNGILKSCVLARLANPA</sequence>
<accession>A0A933I8X4</accession>
<dbReference type="Proteomes" id="UP000736328">
    <property type="component" value="Unassembled WGS sequence"/>
</dbReference>
<dbReference type="EMBL" id="JACQXR010000073">
    <property type="protein sequence ID" value="MBI4726686.1"/>
    <property type="molecule type" value="Genomic_DNA"/>
</dbReference>
<dbReference type="AlphaFoldDB" id="A0A933I8X4"/>
<proteinExistence type="predicted"/>
<evidence type="ECO:0000313" key="2">
    <source>
        <dbReference type="Proteomes" id="UP000736328"/>
    </source>
</evidence>
<name>A0A933I8X4_UNCT6</name>
<protein>
    <recommendedName>
        <fullName evidence="3">IS1634 family transposase</fullName>
    </recommendedName>
</protein>
<feature type="non-terminal residue" evidence="1">
    <location>
        <position position="145"/>
    </location>
</feature>
<gene>
    <name evidence="1" type="ORF">HY768_05610</name>
</gene>
<reference evidence="1" key="1">
    <citation type="submission" date="2020-07" db="EMBL/GenBank/DDBJ databases">
        <title>Huge and variable diversity of episymbiotic CPR bacteria and DPANN archaea in groundwater ecosystems.</title>
        <authorList>
            <person name="He C.Y."/>
            <person name="Keren R."/>
            <person name="Whittaker M."/>
            <person name="Farag I.F."/>
            <person name="Doudna J."/>
            <person name="Cate J.H.D."/>
            <person name="Banfield J.F."/>
        </authorList>
    </citation>
    <scope>NUCLEOTIDE SEQUENCE</scope>
    <source>
        <strain evidence="1">NC_groundwater_1520_Pr4_B-0.1um_53_5</strain>
    </source>
</reference>
<evidence type="ECO:0000313" key="1">
    <source>
        <dbReference type="EMBL" id="MBI4726686.1"/>
    </source>
</evidence>
<comment type="caution">
    <text evidence="1">The sequence shown here is derived from an EMBL/GenBank/DDBJ whole genome shotgun (WGS) entry which is preliminary data.</text>
</comment>
<organism evidence="1 2">
    <name type="scientific">candidate division TA06 bacterium</name>
    <dbReference type="NCBI Taxonomy" id="2250710"/>
    <lineage>
        <taxon>Bacteria</taxon>
        <taxon>Bacteria division TA06</taxon>
    </lineage>
</organism>
<evidence type="ECO:0008006" key="3">
    <source>
        <dbReference type="Google" id="ProtNLM"/>
    </source>
</evidence>